<dbReference type="Proteomes" id="UP000240292">
    <property type="component" value="Genome"/>
</dbReference>
<dbReference type="KEGG" id="vg:37619661"/>
<evidence type="ECO:0000313" key="2">
    <source>
        <dbReference type="Proteomes" id="UP000240292"/>
    </source>
</evidence>
<dbReference type="OrthoDB" id="30152at10239"/>
<gene>
    <name evidence="1" type="primary">pc5</name>
</gene>
<proteinExistence type="predicted"/>
<protein>
    <submittedName>
        <fullName evidence="1">Highly basic hydrophilic 44kDa protein</fullName>
    </submittedName>
</protein>
<reference evidence="2" key="3">
    <citation type="journal article" date="1996" name="Virus Genes">
        <title>Sequence of Echinochloa hoja blanca tenuivirus RNA-3.</title>
        <authorList>
            <person name="de Miranda J."/>
            <person name="Munoz M."/>
            <person name="Madriz J."/>
            <person name="Wu R."/>
            <person name="Espinoza A.M."/>
        </authorList>
    </citation>
    <scope>NUCLEOTIDE SEQUENCE [LARGE SCALE GENOMIC DNA]</scope>
</reference>
<reference evidence="1 2" key="1">
    <citation type="journal article" date="1996" name="Virus Genes">
        <title>Sequence of echinochloa hoja blanca tenuivirus RNA-5.</title>
        <authorList>
            <person name="de Miranda J.R."/>
            <person name="Munoz M."/>
            <person name="Wu R."/>
            <person name="Espinoza A.M."/>
        </authorList>
    </citation>
    <scope>NUCLEOTIDE SEQUENCE [LARGE SCALE GENOMIC DNA]</scope>
</reference>
<sequence length="379" mass="43906">MSEGSIKGKSWSGPVAGRFVGMVPRGCLSNGASNRRATDSENMKYHRFRALFREGASQSPLETCCKNHKRFAASAMIKGVVARTIVAKTRNSGAKHSSNEKVYSVRRLFRQVSSNSPSRIVPVRNSGCRWKKVLYHRATFEELPKSYKDLPRAFPRFSDLVRRFGYGEAIRRITCYADGISVAKNELARTIRAKFARKAFLTSQKQELPFPDRDDYGTWNDYRQALKENQTIWYLCRQHYKQAFTELYNREFRYWKGWCSFTTVKPRMQCGDCAEPLDSLVALKTPPEHLVCNVKKNLSQKLTSTLVLPWYEGFNMKDSRWVKYHDSQVEKKRRALELKKNRKDRFGINKEAKMKKDIDANARRIVMLGRNIAPRGPNF</sequence>
<dbReference type="GeneID" id="37619661"/>
<keyword evidence="2" id="KW-1185">Reference proteome</keyword>
<dbReference type="RefSeq" id="YP_009508264.1">
    <property type="nucleotide sequence ID" value="NC_038936.1"/>
</dbReference>
<organism evidence="1 2">
    <name type="scientific">Tenuivirus echinochloae</name>
    <dbReference type="NCBI Taxonomy" id="3052760"/>
    <lineage>
        <taxon>Viruses</taxon>
        <taxon>Riboviria</taxon>
        <taxon>Orthornavirae</taxon>
        <taxon>Negarnaviricota</taxon>
        <taxon>Polyploviricotina</taxon>
        <taxon>Bunyaviricetes</taxon>
        <taxon>Hareavirales</taxon>
        <taxon>Phenuiviridae</taxon>
        <taxon>Tenuivirus</taxon>
    </lineage>
</organism>
<name>Q66604_9VIRU</name>
<evidence type="ECO:0000313" key="1">
    <source>
        <dbReference type="EMBL" id="AAC37998.1"/>
    </source>
</evidence>
<dbReference type="EMBL" id="L47430">
    <property type="protein sequence ID" value="AAC37998.1"/>
    <property type="molecule type" value="Genomic_RNA"/>
</dbReference>
<accession>Q66604</accession>
<reference evidence="2" key="2">
    <citation type="journal article" date="1996" name="Virus Genes">
        <title>Sequence of Echinochloa hoja blanca tenuivirus RNA-4.</title>
        <authorList>
            <person name="de Miranda J.R."/>
            <person name="Munoz M."/>
            <person name="Wu R."/>
            <person name="Espinoza A.M."/>
        </authorList>
    </citation>
    <scope>NUCLEOTIDE SEQUENCE [LARGE SCALE GENOMIC DNA]</scope>
</reference>